<evidence type="ECO:0000313" key="7">
    <source>
        <dbReference type="EMBL" id="KAL3859598.1"/>
    </source>
</evidence>
<dbReference type="InterPro" id="IPR029405">
    <property type="entry name" value="APCDD1_dom"/>
</dbReference>
<keyword evidence="3" id="KW-0732">Signal</keyword>
<dbReference type="PANTHER" id="PTHR31021">
    <property type="entry name" value="ADENOMATOSIS POLYPOSIS COLI DOWN-REGULATED 1"/>
    <property type="match status" value="1"/>
</dbReference>
<dbReference type="InterPro" id="IPR042425">
    <property type="entry name" value="APCDD1"/>
</dbReference>
<keyword evidence="4" id="KW-0472">Membrane</keyword>
<evidence type="ECO:0000256" key="2">
    <source>
        <dbReference type="ARBA" id="ARBA00022692"/>
    </source>
</evidence>
<keyword evidence="8" id="KW-1185">Reference proteome</keyword>
<name>A0ABD3VFR1_SINWO</name>
<evidence type="ECO:0000256" key="3">
    <source>
        <dbReference type="ARBA" id="ARBA00022729"/>
    </source>
</evidence>
<organism evidence="7 8">
    <name type="scientific">Sinanodonta woodiana</name>
    <name type="common">Chinese pond mussel</name>
    <name type="synonym">Anodonta woodiana</name>
    <dbReference type="NCBI Taxonomy" id="1069815"/>
    <lineage>
        <taxon>Eukaryota</taxon>
        <taxon>Metazoa</taxon>
        <taxon>Spiralia</taxon>
        <taxon>Lophotrochozoa</taxon>
        <taxon>Mollusca</taxon>
        <taxon>Bivalvia</taxon>
        <taxon>Autobranchia</taxon>
        <taxon>Heteroconchia</taxon>
        <taxon>Palaeoheterodonta</taxon>
        <taxon>Unionida</taxon>
        <taxon>Unionoidea</taxon>
        <taxon>Unionidae</taxon>
        <taxon>Unioninae</taxon>
        <taxon>Sinanodonta</taxon>
    </lineage>
</organism>
<keyword evidence="5" id="KW-0325">Glycoprotein</keyword>
<proteinExistence type="predicted"/>
<feature type="domain" description="APCDD1" evidence="6">
    <location>
        <begin position="1"/>
        <end position="210"/>
    </location>
</feature>
<accession>A0ABD3VFR1</accession>
<dbReference type="EMBL" id="JBJQND010000012">
    <property type="protein sequence ID" value="KAL3859598.1"/>
    <property type="molecule type" value="Genomic_DNA"/>
</dbReference>
<dbReference type="Proteomes" id="UP001634394">
    <property type="component" value="Unassembled WGS sequence"/>
</dbReference>
<sequence length="210" mass="25115">CEIRPGPEFLLRKYFFKRTSFVAHQYYYADEDCTNPIYSILAKGSYHLQQESWRVPGGLEARHRVSEVYVIPYHQHVAEQFYRLLKRFCPALKPKLTAIKPLKKVKILQFPRYNKLLQSRRKHLMQDFDCSGLFNFTMNELQLVRLEINDKARASLERNNTMDLKRDQHYHRELFLGDLHTKTKSRQSHRPTSYQTSLLDAKVSHTLWKK</sequence>
<evidence type="ECO:0000313" key="8">
    <source>
        <dbReference type="Proteomes" id="UP001634394"/>
    </source>
</evidence>
<evidence type="ECO:0000256" key="1">
    <source>
        <dbReference type="ARBA" id="ARBA00004167"/>
    </source>
</evidence>
<evidence type="ECO:0000259" key="6">
    <source>
        <dbReference type="SMART" id="SM01352"/>
    </source>
</evidence>
<evidence type="ECO:0000256" key="5">
    <source>
        <dbReference type="ARBA" id="ARBA00023180"/>
    </source>
</evidence>
<comment type="caution">
    <text evidence="7">The sequence shown here is derived from an EMBL/GenBank/DDBJ whole genome shotgun (WGS) entry which is preliminary data.</text>
</comment>
<comment type="subcellular location">
    <subcellularLocation>
        <location evidence="1">Membrane</location>
        <topology evidence="1">Single-pass membrane protein</topology>
    </subcellularLocation>
</comment>
<dbReference type="PANTHER" id="PTHR31021:SF1">
    <property type="entry name" value="CHROMOSOME UNDETERMINED SCAFFOLD_56, WHOLE GENOME SHOTGUN SEQUENCE"/>
    <property type="match status" value="1"/>
</dbReference>
<keyword evidence="2" id="KW-0812">Transmembrane</keyword>
<reference evidence="7 8" key="1">
    <citation type="submission" date="2024-11" db="EMBL/GenBank/DDBJ databases">
        <title>Chromosome-level genome assembly of the freshwater bivalve Anodonta woodiana.</title>
        <authorList>
            <person name="Chen X."/>
        </authorList>
    </citation>
    <scope>NUCLEOTIDE SEQUENCE [LARGE SCALE GENOMIC DNA]</scope>
    <source>
        <strain evidence="7">MN2024</strain>
        <tissue evidence="7">Gills</tissue>
    </source>
</reference>
<feature type="non-terminal residue" evidence="7">
    <location>
        <position position="210"/>
    </location>
</feature>
<protein>
    <recommendedName>
        <fullName evidence="6">APCDD1 domain-containing protein</fullName>
    </recommendedName>
</protein>
<dbReference type="AlphaFoldDB" id="A0ABD3VFR1"/>
<dbReference type="Pfam" id="PF14921">
    <property type="entry name" value="APCDDC"/>
    <property type="match status" value="1"/>
</dbReference>
<dbReference type="GO" id="GO:0016020">
    <property type="term" value="C:membrane"/>
    <property type="evidence" value="ECO:0007669"/>
    <property type="project" value="UniProtKB-SubCell"/>
</dbReference>
<gene>
    <name evidence="7" type="ORF">ACJMK2_009812</name>
</gene>
<feature type="non-terminal residue" evidence="7">
    <location>
        <position position="1"/>
    </location>
</feature>
<dbReference type="SMART" id="SM01352">
    <property type="entry name" value="APCDDC"/>
    <property type="match status" value="1"/>
</dbReference>
<evidence type="ECO:0000256" key="4">
    <source>
        <dbReference type="ARBA" id="ARBA00023136"/>
    </source>
</evidence>